<protein>
    <submittedName>
        <fullName evidence="1">Uncharacterized protein</fullName>
    </submittedName>
</protein>
<reference evidence="1" key="1">
    <citation type="submission" date="2018-02" db="EMBL/GenBank/DDBJ databases">
        <title>Rhizophora mucronata_Transcriptome.</title>
        <authorList>
            <person name="Meera S.P."/>
            <person name="Sreeshan A."/>
            <person name="Augustine A."/>
        </authorList>
    </citation>
    <scope>NUCLEOTIDE SEQUENCE</scope>
    <source>
        <tissue evidence="1">Leaf</tissue>
    </source>
</reference>
<proteinExistence type="predicted"/>
<dbReference type="EMBL" id="GGEC01063060">
    <property type="protein sequence ID" value="MBX43544.1"/>
    <property type="molecule type" value="Transcribed_RNA"/>
</dbReference>
<name>A0A2P2NMC0_RHIMU</name>
<sequence length="130" mass="14706">MIKQDNPNWPPVIRIYHAGTHINRVLPCESRSRGNTSICSLGYSDAQICGDECFASSRHLSPCRTGEIIARRERRGSRGQNSLLGEPLHSEERRGQLGDSVNAVLVKLGDLWRRLLDLKTVAVVFRLRWL</sequence>
<evidence type="ECO:0000313" key="1">
    <source>
        <dbReference type="EMBL" id="MBX43544.1"/>
    </source>
</evidence>
<organism evidence="1">
    <name type="scientific">Rhizophora mucronata</name>
    <name type="common">Asiatic mangrove</name>
    <dbReference type="NCBI Taxonomy" id="61149"/>
    <lineage>
        <taxon>Eukaryota</taxon>
        <taxon>Viridiplantae</taxon>
        <taxon>Streptophyta</taxon>
        <taxon>Embryophyta</taxon>
        <taxon>Tracheophyta</taxon>
        <taxon>Spermatophyta</taxon>
        <taxon>Magnoliopsida</taxon>
        <taxon>eudicotyledons</taxon>
        <taxon>Gunneridae</taxon>
        <taxon>Pentapetalae</taxon>
        <taxon>rosids</taxon>
        <taxon>fabids</taxon>
        <taxon>Malpighiales</taxon>
        <taxon>Rhizophoraceae</taxon>
        <taxon>Rhizophora</taxon>
    </lineage>
</organism>
<accession>A0A2P2NMC0</accession>
<dbReference type="AlphaFoldDB" id="A0A2P2NMC0"/>